<dbReference type="InterPro" id="IPR003615">
    <property type="entry name" value="HNH_nuc"/>
</dbReference>
<feature type="domain" description="HNH nuclease" evidence="1">
    <location>
        <begin position="51"/>
        <end position="111"/>
    </location>
</feature>
<reference evidence="2" key="1">
    <citation type="submission" date="2021-05" db="EMBL/GenBank/DDBJ databases">
        <title>Whole genome sequence of Curtobacterium flaccumfaciens pv. flaccumfaciens strain CFBP 3417.</title>
        <authorList>
            <person name="Osdaghi E."/>
            <person name="Taghouti G."/>
            <person name="Portier P."/>
            <person name="Fazliarab A."/>
            <person name="Taghavi S.M."/>
            <person name="Briand M."/>
            <person name="Le-Saux M."/>
            <person name="Jacques M.-A."/>
        </authorList>
    </citation>
    <scope>NUCLEOTIDE SEQUENCE</scope>
    <source>
        <strain evidence="2">CFBP 3417</strain>
    </source>
</reference>
<dbReference type="EMBL" id="JAHEWX010000015">
    <property type="protein sequence ID" value="MBT1542465.1"/>
    <property type="molecule type" value="Genomic_DNA"/>
</dbReference>
<gene>
    <name evidence="2" type="ORF">KK103_11885</name>
</gene>
<protein>
    <submittedName>
        <fullName evidence="2">HNH endonuclease</fullName>
    </submittedName>
</protein>
<dbReference type="GO" id="GO:0008270">
    <property type="term" value="F:zinc ion binding"/>
    <property type="evidence" value="ECO:0007669"/>
    <property type="project" value="InterPro"/>
</dbReference>
<keyword evidence="2" id="KW-0378">Hydrolase</keyword>
<accession>A0A9Q2W573</accession>
<dbReference type="InterPro" id="IPR002711">
    <property type="entry name" value="HNH"/>
</dbReference>
<keyword evidence="2" id="KW-0540">Nuclease</keyword>
<dbReference type="Gene3D" id="1.10.30.50">
    <property type="match status" value="1"/>
</dbReference>
<evidence type="ECO:0000313" key="3">
    <source>
        <dbReference type="Proteomes" id="UP000709437"/>
    </source>
</evidence>
<dbReference type="GO" id="GO:0003676">
    <property type="term" value="F:nucleic acid binding"/>
    <property type="evidence" value="ECO:0007669"/>
    <property type="project" value="InterPro"/>
</dbReference>
<organism evidence="2 3">
    <name type="scientific">Curtobacterium flaccumfaciens pv. flaccumfaciens</name>
    <dbReference type="NCBI Taxonomy" id="138532"/>
    <lineage>
        <taxon>Bacteria</taxon>
        <taxon>Bacillati</taxon>
        <taxon>Actinomycetota</taxon>
        <taxon>Actinomycetes</taxon>
        <taxon>Micrococcales</taxon>
        <taxon>Microbacteriaceae</taxon>
        <taxon>Curtobacterium</taxon>
    </lineage>
</organism>
<dbReference type="Pfam" id="PF01844">
    <property type="entry name" value="HNH"/>
    <property type="match status" value="1"/>
</dbReference>
<dbReference type="InterPro" id="IPR052892">
    <property type="entry name" value="NA-targeting_endonuclease"/>
</dbReference>
<sequence>MPTAHDIVCAVCGSDFSARRRDTKYCSSRCRFKAAYEGRRGRRAGVQRGKYTRRAIFQRDGGVCHLCLSVVDESLVYPNPMSFSIDHIVPLARGGADEEGNVRTSHLGCNWQKGARA</sequence>
<dbReference type="CDD" id="cd00085">
    <property type="entry name" value="HNHc"/>
    <property type="match status" value="1"/>
</dbReference>
<keyword evidence="2" id="KW-0255">Endonuclease</keyword>
<dbReference type="AlphaFoldDB" id="A0A9Q2W573"/>
<dbReference type="SMART" id="SM00507">
    <property type="entry name" value="HNHc"/>
    <property type="match status" value="1"/>
</dbReference>
<comment type="caution">
    <text evidence="2">The sequence shown here is derived from an EMBL/GenBank/DDBJ whole genome shotgun (WGS) entry which is preliminary data.</text>
</comment>
<name>A0A9Q2W573_9MICO</name>
<evidence type="ECO:0000259" key="1">
    <source>
        <dbReference type="SMART" id="SM00507"/>
    </source>
</evidence>
<dbReference type="GO" id="GO:0004519">
    <property type="term" value="F:endonuclease activity"/>
    <property type="evidence" value="ECO:0007669"/>
    <property type="project" value="UniProtKB-KW"/>
</dbReference>
<proteinExistence type="predicted"/>
<dbReference type="Proteomes" id="UP000709437">
    <property type="component" value="Unassembled WGS sequence"/>
</dbReference>
<dbReference type="PANTHER" id="PTHR33877:SF2">
    <property type="entry name" value="OS07G0170200 PROTEIN"/>
    <property type="match status" value="1"/>
</dbReference>
<evidence type="ECO:0000313" key="2">
    <source>
        <dbReference type="EMBL" id="MBT1542465.1"/>
    </source>
</evidence>
<dbReference type="PANTHER" id="PTHR33877">
    <property type="entry name" value="SLL1193 PROTEIN"/>
    <property type="match status" value="1"/>
</dbReference>